<keyword evidence="2" id="KW-1185">Reference proteome</keyword>
<evidence type="ECO:0000313" key="2">
    <source>
        <dbReference type="Proteomes" id="UP001595867"/>
    </source>
</evidence>
<dbReference type="RefSeq" id="WP_378072807.1">
    <property type="nucleotide sequence ID" value="NZ_JBHSBL010000029.1"/>
</dbReference>
<organism evidence="1 2">
    <name type="scientific">Actinoplanes subglobosus</name>
    <dbReference type="NCBI Taxonomy" id="1547892"/>
    <lineage>
        <taxon>Bacteria</taxon>
        <taxon>Bacillati</taxon>
        <taxon>Actinomycetota</taxon>
        <taxon>Actinomycetes</taxon>
        <taxon>Micromonosporales</taxon>
        <taxon>Micromonosporaceae</taxon>
        <taxon>Actinoplanes</taxon>
    </lineage>
</organism>
<dbReference type="Proteomes" id="UP001595867">
    <property type="component" value="Unassembled WGS sequence"/>
</dbReference>
<evidence type="ECO:0000313" key="1">
    <source>
        <dbReference type="EMBL" id="MFC4071936.1"/>
    </source>
</evidence>
<name>A0ABV8J8T3_9ACTN</name>
<proteinExistence type="predicted"/>
<comment type="caution">
    <text evidence="1">The sequence shown here is derived from an EMBL/GenBank/DDBJ whole genome shotgun (WGS) entry which is preliminary data.</text>
</comment>
<accession>A0ABV8J8T3</accession>
<reference evidence="2" key="1">
    <citation type="journal article" date="2019" name="Int. J. Syst. Evol. Microbiol.">
        <title>The Global Catalogue of Microorganisms (GCM) 10K type strain sequencing project: providing services to taxonomists for standard genome sequencing and annotation.</title>
        <authorList>
            <consortium name="The Broad Institute Genomics Platform"/>
            <consortium name="The Broad Institute Genome Sequencing Center for Infectious Disease"/>
            <person name="Wu L."/>
            <person name="Ma J."/>
        </authorList>
    </citation>
    <scope>NUCLEOTIDE SEQUENCE [LARGE SCALE GENOMIC DNA]</scope>
    <source>
        <strain evidence="2">TBRC 5832</strain>
    </source>
</reference>
<dbReference type="EMBL" id="JBHSBL010000029">
    <property type="protein sequence ID" value="MFC4071936.1"/>
    <property type="molecule type" value="Genomic_DNA"/>
</dbReference>
<sequence length="137" mass="14925">MPTSTHVGRSEKPTLATIIGSPQYPFATDSAPDLLTRSVAELVPDLLVEVDTPDTTDSVDINVALMAASDLSSVVSLNLDAPDGDEGFYPFSEWRVVSHGYRRVDLTLSLPYNAEQAEPDFVIQLLQTLHVLPSMPR</sequence>
<gene>
    <name evidence="1" type="ORF">ACFO0C_43980</name>
</gene>
<protein>
    <submittedName>
        <fullName evidence="1">Uncharacterized protein</fullName>
    </submittedName>
</protein>